<evidence type="ECO:0000256" key="3">
    <source>
        <dbReference type="SAM" id="SignalP"/>
    </source>
</evidence>
<evidence type="ECO:0000256" key="2">
    <source>
        <dbReference type="RuleBase" id="RU361163"/>
    </source>
</evidence>
<dbReference type="STRING" id="39966.A0A369K6F0"/>
<protein>
    <submittedName>
        <fullName evidence="4">Xyloglucan-specific endo-beta-1,4-glucanase A</fullName>
    </submittedName>
</protein>
<reference evidence="4" key="1">
    <citation type="submission" date="2018-04" db="EMBL/GenBank/DDBJ databases">
        <title>Whole genome sequencing of Hypsizygus marmoreus.</title>
        <authorList>
            <person name="Choi I.-G."/>
            <person name="Min B."/>
            <person name="Kim J.-G."/>
            <person name="Kim S."/>
            <person name="Oh Y.-L."/>
            <person name="Kong W.-S."/>
            <person name="Park H."/>
            <person name="Jeong J."/>
            <person name="Song E.-S."/>
        </authorList>
    </citation>
    <scope>NUCLEOTIDE SEQUENCE [LARGE SCALE GENOMIC DNA]</scope>
    <source>
        <strain evidence="4">51987-8</strain>
    </source>
</reference>
<dbReference type="Pfam" id="PF01670">
    <property type="entry name" value="Glyco_hydro_12"/>
    <property type="match status" value="1"/>
</dbReference>
<dbReference type="PANTHER" id="PTHR34002:SF9">
    <property type="entry name" value="XYLOGLUCAN-SPECIFIC ENDO-BETA-1,4-GLUCANASE A"/>
    <property type="match status" value="1"/>
</dbReference>
<feature type="chain" id="PRO_5017001477" evidence="3">
    <location>
        <begin position="25"/>
        <end position="251"/>
    </location>
</feature>
<keyword evidence="3" id="KW-0732">Signal</keyword>
<accession>A0A369K6F0</accession>
<dbReference type="Proteomes" id="UP000076154">
    <property type="component" value="Unassembled WGS sequence"/>
</dbReference>
<dbReference type="EMBL" id="LUEZ02000006">
    <property type="protein sequence ID" value="RDB30199.1"/>
    <property type="molecule type" value="Genomic_DNA"/>
</dbReference>
<comment type="similarity">
    <text evidence="1 2">Belongs to the glycosyl hydrolase 12 (cellulase H) family.</text>
</comment>
<dbReference type="OrthoDB" id="89349at2759"/>
<name>A0A369K6F0_HYPMA</name>
<dbReference type="AlphaFoldDB" id="A0A369K6F0"/>
<dbReference type="SUPFAM" id="SSF49899">
    <property type="entry name" value="Concanavalin A-like lectins/glucanases"/>
    <property type="match status" value="1"/>
</dbReference>
<keyword evidence="2" id="KW-0119">Carbohydrate metabolism</keyword>
<gene>
    <name evidence="4" type="primary">xgeA_0</name>
    <name evidence="4" type="ORF">Hypma_010451</name>
</gene>
<keyword evidence="2" id="KW-0624">Polysaccharide degradation</keyword>
<evidence type="ECO:0000256" key="1">
    <source>
        <dbReference type="ARBA" id="ARBA00005519"/>
    </source>
</evidence>
<dbReference type="InterPro" id="IPR013319">
    <property type="entry name" value="GH11/12"/>
</dbReference>
<keyword evidence="2" id="KW-0326">Glycosidase</keyword>
<proteinExistence type="inferred from homology"/>
<dbReference type="Gene3D" id="2.60.120.180">
    <property type="match status" value="1"/>
</dbReference>
<keyword evidence="2" id="KW-0378">Hydrolase</keyword>
<dbReference type="InterPro" id="IPR002594">
    <property type="entry name" value="GH12"/>
</dbReference>
<dbReference type="InParanoid" id="A0A369K6F0"/>
<dbReference type="GO" id="GO:0008810">
    <property type="term" value="F:cellulase activity"/>
    <property type="evidence" value="ECO:0007669"/>
    <property type="project" value="InterPro"/>
</dbReference>
<dbReference type="GO" id="GO:0000272">
    <property type="term" value="P:polysaccharide catabolic process"/>
    <property type="evidence" value="ECO:0007669"/>
    <property type="project" value="UniProtKB-KW"/>
</dbReference>
<evidence type="ECO:0000313" key="4">
    <source>
        <dbReference type="EMBL" id="RDB30199.1"/>
    </source>
</evidence>
<comment type="caution">
    <text evidence="4">The sequence shown here is derived from an EMBL/GenBank/DDBJ whole genome shotgun (WGS) entry which is preliminary data.</text>
</comment>
<feature type="signal peptide" evidence="3">
    <location>
        <begin position="1"/>
        <end position="24"/>
    </location>
</feature>
<dbReference type="InterPro" id="IPR013320">
    <property type="entry name" value="ConA-like_dom_sf"/>
</dbReference>
<organism evidence="4 5">
    <name type="scientific">Hypsizygus marmoreus</name>
    <name type="common">White beech mushroom</name>
    <name type="synonym">Agaricus marmoreus</name>
    <dbReference type="NCBI Taxonomy" id="39966"/>
    <lineage>
        <taxon>Eukaryota</taxon>
        <taxon>Fungi</taxon>
        <taxon>Dikarya</taxon>
        <taxon>Basidiomycota</taxon>
        <taxon>Agaricomycotina</taxon>
        <taxon>Agaricomycetes</taxon>
        <taxon>Agaricomycetidae</taxon>
        <taxon>Agaricales</taxon>
        <taxon>Tricholomatineae</taxon>
        <taxon>Lyophyllaceae</taxon>
        <taxon>Hypsizygus</taxon>
    </lineage>
</organism>
<sequence length="251" mass="26562">MPMAHTTLHSVLFFAVLLTATVRAQTTIKGQFDCLAAGGFRLCQNLWGAGSGVGSQSSTLVSSSSSTVSWSTNYTWANGPNAVKSYANVESTGAKGVQLQNVASAPTTWAWTYQTQSSGIRADVAYDIWTGVPSSGNPASSASSFEIMIWLSGLGGIQPVGSQITSGISVAGHTWNLWRGPNANWQVLSFVSAQGDIKNFNADLNEFFKYIIANQGVAPTQFIQSIQAGTEPFVGTANLVTSSYSVSIQRK</sequence>
<keyword evidence="5" id="KW-1185">Reference proteome</keyword>
<dbReference type="PANTHER" id="PTHR34002">
    <property type="entry name" value="BLR1656 PROTEIN"/>
    <property type="match status" value="1"/>
</dbReference>
<evidence type="ECO:0000313" key="5">
    <source>
        <dbReference type="Proteomes" id="UP000076154"/>
    </source>
</evidence>